<feature type="region of interest" description="Disordered" evidence="1">
    <location>
        <begin position="133"/>
        <end position="155"/>
    </location>
</feature>
<sequence>MSRKLIITFLVILCAQAIGWTQSIHIRVSKFPVLITFIWDNTTSAIDVFHRSDHKKIAVCSIKFDNETRCSLTKDELSKDYAVFGELKRTYLVIEEMKEELEGLYLFKDAHNKIINFNITVQPHLQNFTAQPKFTAQPNSTARGETKDNRSASHTYNDKSAEVWKTIAIILLVILVVILVGGGCYIRTMKKQIEATQRAARIVTSRNLTQGLGTGIQESSCGLGTMTTSQNTRKDDVYLELDASKEADEKFSLLESNKDADHAVSLKAGGDPDLAV</sequence>
<dbReference type="AlphaFoldDB" id="A0A9D4K4F9"/>
<gene>
    <name evidence="4" type="ORF">DPMN_106131</name>
</gene>
<feature type="chain" id="PRO_5039106296" evidence="3">
    <location>
        <begin position="22"/>
        <end position="276"/>
    </location>
</feature>
<feature type="signal peptide" evidence="3">
    <location>
        <begin position="1"/>
        <end position="21"/>
    </location>
</feature>
<feature type="transmembrane region" description="Helical" evidence="2">
    <location>
        <begin position="163"/>
        <end position="186"/>
    </location>
</feature>
<dbReference type="EMBL" id="JAIWYP010000004">
    <property type="protein sequence ID" value="KAH3832835.1"/>
    <property type="molecule type" value="Genomic_DNA"/>
</dbReference>
<organism evidence="4 5">
    <name type="scientific">Dreissena polymorpha</name>
    <name type="common">Zebra mussel</name>
    <name type="synonym">Mytilus polymorpha</name>
    <dbReference type="NCBI Taxonomy" id="45954"/>
    <lineage>
        <taxon>Eukaryota</taxon>
        <taxon>Metazoa</taxon>
        <taxon>Spiralia</taxon>
        <taxon>Lophotrochozoa</taxon>
        <taxon>Mollusca</taxon>
        <taxon>Bivalvia</taxon>
        <taxon>Autobranchia</taxon>
        <taxon>Heteroconchia</taxon>
        <taxon>Euheterodonta</taxon>
        <taxon>Imparidentia</taxon>
        <taxon>Neoheterodontei</taxon>
        <taxon>Myida</taxon>
        <taxon>Dreissenoidea</taxon>
        <taxon>Dreissenidae</taxon>
        <taxon>Dreissena</taxon>
    </lineage>
</organism>
<evidence type="ECO:0000256" key="1">
    <source>
        <dbReference type="SAM" id="MobiDB-lite"/>
    </source>
</evidence>
<reference evidence="4" key="1">
    <citation type="journal article" date="2019" name="bioRxiv">
        <title>The Genome of the Zebra Mussel, Dreissena polymorpha: A Resource for Invasive Species Research.</title>
        <authorList>
            <person name="McCartney M.A."/>
            <person name="Auch B."/>
            <person name="Kono T."/>
            <person name="Mallez S."/>
            <person name="Zhang Y."/>
            <person name="Obille A."/>
            <person name="Becker A."/>
            <person name="Abrahante J.E."/>
            <person name="Garbe J."/>
            <person name="Badalamenti J.P."/>
            <person name="Herman A."/>
            <person name="Mangelson H."/>
            <person name="Liachko I."/>
            <person name="Sullivan S."/>
            <person name="Sone E.D."/>
            <person name="Koren S."/>
            <person name="Silverstein K.A.T."/>
            <person name="Beckman K.B."/>
            <person name="Gohl D.M."/>
        </authorList>
    </citation>
    <scope>NUCLEOTIDE SEQUENCE</scope>
    <source>
        <strain evidence="4">Duluth1</strain>
        <tissue evidence="4">Whole animal</tissue>
    </source>
</reference>
<accession>A0A9D4K4F9</accession>
<evidence type="ECO:0000256" key="3">
    <source>
        <dbReference type="SAM" id="SignalP"/>
    </source>
</evidence>
<keyword evidence="2" id="KW-0472">Membrane</keyword>
<dbReference type="Proteomes" id="UP000828390">
    <property type="component" value="Unassembled WGS sequence"/>
</dbReference>
<keyword evidence="3" id="KW-0732">Signal</keyword>
<proteinExistence type="predicted"/>
<feature type="compositionally biased region" description="Polar residues" evidence="1">
    <location>
        <begin position="133"/>
        <end position="143"/>
    </location>
</feature>
<comment type="caution">
    <text evidence="4">The sequence shown here is derived from an EMBL/GenBank/DDBJ whole genome shotgun (WGS) entry which is preliminary data.</text>
</comment>
<feature type="compositionally biased region" description="Basic and acidic residues" evidence="1">
    <location>
        <begin position="144"/>
        <end position="155"/>
    </location>
</feature>
<protein>
    <submittedName>
        <fullName evidence="4">Uncharacterized protein</fullName>
    </submittedName>
</protein>
<reference evidence="4" key="2">
    <citation type="submission" date="2020-11" db="EMBL/GenBank/DDBJ databases">
        <authorList>
            <person name="McCartney M.A."/>
            <person name="Auch B."/>
            <person name="Kono T."/>
            <person name="Mallez S."/>
            <person name="Becker A."/>
            <person name="Gohl D.M."/>
            <person name="Silverstein K.A.T."/>
            <person name="Koren S."/>
            <person name="Bechman K.B."/>
            <person name="Herman A."/>
            <person name="Abrahante J.E."/>
            <person name="Garbe J."/>
        </authorList>
    </citation>
    <scope>NUCLEOTIDE SEQUENCE</scope>
    <source>
        <strain evidence="4">Duluth1</strain>
        <tissue evidence="4">Whole animal</tissue>
    </source>
</reference>
<keyword evidence="2" id="KW-1133">Transmembrane helix</keyword>
<keyword evidence="2" id="KW-0812">Transmembrane</keyword>
<evidence type="ECO:0000313" key="4">
    <source>
        <dbReference type="EMBL" id="KAH3832835.1"/>
    </source>
</evidence>
<evidence type="ECO:0000256" key="2">
    <source>
        <dbReference type="SAM" id="Phobius"/>
    </source>
</evidence>
<name>A0A9D4K4F9_DREPO</name>
<evidence type="ECO:0000313" key="5">
    <source>
        <dbReference type="Proteomes" id="UP000828390"/>
    </source>
</evidence>
<keyword evidence="5" id="KW-1185">Reference proteome</keyword>